<keyword evidence="3" id="KW-1185">Reference proteome</keyword>
<dbReference type="EMBL" id="CP132976">
    <property type="protein sequence ID" value="WMD22505.1"/>
    <property type="molecule type" value="Genomic_DNA"/>
</dbReference>
<accession>A0ABY9M6C5</accession>
<feature type="transmembrane region" description="Helical" evidence="1">
    <location>
        <begin position="21"/>
        <end position="43"/>
    </location>
</feature>
<gene>
    <name evidence="2" type="ORF">RAS12_09040</name>
</gene>
<evidence type="ECO:0008006" key="4">
    <source>
        <dbReference type="Google" id="ProtNLM"/>
    </source>
</evidence>
<name>A0ABY9M6C5_9BURK</name>
<dbReference type="Proteomes" id="UP001234798">
    <property type="component" value="Chromosome"/>
</dbReference>
<feature type="transmembrane region" description="Helical" evidence="1">
    <location>
        <begin position="138"/>
        <end position="158"/>
    </location>
</feature>
<keyword evidence="1" id="KW-1133">Transmembrane helix</keyword>
<keyword evidence="1" id="KW-0812">Transmembrane</keyword>
<keyword evidence="1" id="KW-0472">Membrane</keyword>
<dbReference type="RefSeq" id="WP_306947409.1">
    <property type="nucleotide sequence ID" value="NZ_CP132976.1"/>
</dbReference>
<sequence>MTDNQSIQFPKRPIKVLDAGAAASFGSYLFALLLAFIAVFFIWMQGPGIWRDIQIQRDPVVVEDATLRKAVCKVRKGIFHDCSADISYSVDRKNFQSKVEMSFLTIHSGDWNVDIVRSKSRPELVTLDVGIDMLWNRIAVLFVLVALMLGAAWALLLVGRKNGRTKSLTGNTAEFIGVKAKITKESIVFGKTVINFTYDLNGKAQSFISSFKKGETPFYLGRQEDAALAVLTSTGSAPILLDRSLTRLDLTAEERDALQQLAGA</sequence>
<protein>
    <recommendedName>
        <fullName evidence="4">DUF3592 domain-containing protein</fullName>
    </recommendedName>
</protein>
<evidence type="ECO:0000256" key="1">
    <source>
        <dbReference type="SAM" id="Phobius"/>
    </source>
</evidence>
<evidence type="ECO:0000313" key="2">
    <source>
        <dbReference type="EMBL" id="WMD22505.1"/>
    </source>
</evidence>
<evidence type="ECO:0000313" key="3">
    <source>
        <dbReference type="Proteomes" id="UP001234798"/>
    </source>
</evidence>
<proteinExistence type="predicted"/>
<reference evidence="2 3" key="1">
    <citation type="submission" date="2023-08" db="EMBL/GenBank/DDBJ databases">
        <title>Achromobacter seleniivolatilans sp. nov., isolated from seleniferous soil.</title>
        <authorList>
            <person name="Zhang S."/>
            <person name="Li K."/>
            <person name="Peng J."/>
            <person name="Zhao Q."/>
            <person name="Wang H."/>
            <person name="Guo Y."/>
        </authorList>
    </citation>
    <scope>NUCLEOTIDE SEQUENCE [LARGE SCALE GENOMIC DNA]</scope>
    <source>
        <strain evidence="2 3">R39</strain>
    </source>
</reference>
<organism evidence="2 3">
    <name type="scientific">Achromobacter seleniivolatilans</name>
    <dbReference type="NCBI Taxonomy" id="3047478"/>
    <lineage>
        <taxon>Bacteria</taxon>
        <taxon>Pseudomonadati</taxon>
        <taxon>Pseudomonadota</taxon>
        <taxon>Betaproteobacteria</taxon>
        <taxon>Burkholderiales</taxon>
        <taxon>Alcaligenaceae</taxon>
        <taxon>Achromobacter</taxon>
    </lineage>
</organism>